<evidence type="ECO:0000256" key="12">
    <source>
        <dbReference type="PIRSR" id="PIRSR001174-2"/>
    </source>
</evidence>
<dbReference type="FunFam" id="3.40.50.300:FF:000382">
    <property type="entry name" value="Lon protease homolog 2, peroxisomal"/>
    <property type="match status" value="1"/>
</dbReference>
<evidence type="ECO:0000256" key="14">
    <source>
        <dbReference type="RuleBase" id="RU000591"/>
    </source>
</evidence>
<dbReference type="SUPFAM" id="SSF54211">
    <property type="entry name" value="Ribosomal protein S5 domain 2-like"/>
    <property type="match status" value="1"/>
</dbReference>
<dbReference type="PIRSF" id="PIRSF001174">
    <property type="entry name" value="Lon_proteas"/>
    <property type="match status" value="1"/>
</dbReference>
<keyword evidence="4 9" id="KW-0547">Nucleotide-binding</keyword>
<dbReference type="GO" id="GO:0005524">
    <property type="term" value="F:ATP binding"/>
    <property type="evidence" value="ECO:0007669"/>
    <property type="project" value="UniProtKB-UniRule"/>
</dbReference>
<evidence type="ECO:0000256" key="3">
    <source>
        <dbReference type="ARBA" id="ARBA00022670"/>
    </source>
</evidence>
<dbReference type="InterPro" id="IPR027065">
    <property type="entry name" value="Lon_Prtase"/>
</dbReference>
<evidence type="ECO:0000259" key="16">
    <source>
        <dbReference type="PROSITE" id="PS51787"/>
    </source>
</evidence>
<accession>A0A926HP48</accession>
<dbReference type="Gene3D" id="3.40.50.300">
    <property type="entry name" value="P-loop containing nucleotide triphosphate hydrolases"/>
    <property type="match status" value="1"/>
</dbReference>
<evidence type="ECO:0000256" key="2">
    <source>
        <dbReference type="ARBA" id="ARBA00022490"/>
    </source>
</evidence>
<dbReference type="PROSITE" id="PS51786">
    <property type="entry name" value="LON_PROTEOLYTIC"/>
    <property type="match status" value="1"/>
</dbReference>
<evidence type="ECO:0000256" key="5">
    <source>
        <dbReference type="ARBA" id="ARBA00022801"/>
    </source>
</evidence>
<dbReference type="Gene3D" id="1.20.58.1480">
    <property type="match status" value="1"/>
</dbReference>
<evidence type="ECO:0000256" key="1">
    <source>
        <dbReference type="ARBA" id="ARBA00004496"/>
    </source>
</evidence>
<feature type="active site" evidence="9 11">
    <location>
        <position position="709"/>
    </location>
</feature>
<gene>
    <name evidence="9 17" type="primary">lon</name>
    <name evidence="17" type="ORF">H8696_03155</name>
</gene>
<comment type="subcellular location">
    <subcellularLocation>
        <location evidence="1 9 10">Cytoplasm</location>
    </subcellularLocation>
</comment>
<dbReference type="Pfam" id="PF02190">
    <property type="entry name" value="LON_substr_bdg"/>
    <property type="match status" value="1"/>
</dbReference>
<dbReference type="GO" id="GO:0034605">
    <property type="term" value="P:cellular response to heat"/>
    <property type="evidence" value="ECO:0007669"/>
    <property type="project" value="UniProtKB-UniRule"/>
</dbReference>
<dbReference type="InterPro" id="IPR027543">
    <property type="entry name" value="Lon_bac"/>
</dbReference>
<evidence type="ECO:0000256" key="7">
    <source>
        <dbReference type="ARBA" id="ARBA00022840"/>
    </source>
</evidence>
<evidence type="ECO:0000256" key="6">
    <source>
        <dbReference type="ARBA" id="ARBA00022825"/>
    </source>
</evidence>
<dbReference type="Gene3D" id="3.30.230.10">
    <property type="match status" value="1"/>
</dbReference>
<evidence type="ECO:0000256" key="11">
    <source>
        <dbReference type="PIRSR" id="PIRSR001174-1"/>
    </source>
</evidence>
<evidence type="ECO:0000256" key="4">
    <source>
        <dbReference type="ARBA" id="ARBA00022741"/>
    </source>
</evidence>
<reference evidence="17" key="1">
    <citation type="submission" date="2020-08" db="EMBL/GenBank/DDBJ databases">
        <title>Genome public.</title>
        <authorList>
            <person name="Liu C."/>
            <person name="Sun Q."/>
        </authorList>
    </citation>
    <scope>NUCLEOTIDE SEQUENCE</scope>
    <source>
        <strain evidence="17">NSJ-53</strain>
    </source>
</reference>
<evidence type="ECO:0000256" key="8">
    <source>
        <dbReference type="ARBA" id="ARBA00023016"/>
    </source>
</evidence>
<dbReference type="PANTHER" id="PTHR10046">
    <property type="entry name" value="ATP DEPENDENT LON PROTEASE FAMILY MEMBER"/>
    <property type="match status" value="1"/>
</dbReference>
<dbReference type="InterPro" id="IPR004815">
    <property type="entry name" value="Lon_bac/euk-typ"/>
</dbReference>
<dbReference type="Gene3D" id="1.10.8.60">
    <property type="match status" value="1"/>
</dbReference>
<comment type="similarity">
    <text evidence="9 10 13 14">Belongs to the peptidase S16 family.</text>
</comment>
<dbReference type="SMART" id="SM00382">
    <property type="entry name" value="AAA"/>
    <property type="match status" value="1"/>
</dbReference>
<dbReference type="Proteomes" id="UP000623172">
    <property type="component" value="Unassembled WGS sequence"/>
</dbReference>
<comment type="function">
    <text evidence="9">ATP-dependent serine protease that mediates the selective degradation of mutant and abnormal proteins as well as certain short-lived regulatory proteins. Required for cellular homeostasis and for survival from DNA damage and developmental changes induced by stress. Degrades polypeptides processively to yield small peptide fragments that are 5 to 10 amino acids long. Binds to DNA in a double-stranded, site-specific manner.</text>
</comment>
<feature type="binding site" evidence="9 12">
    <location>
        <begin position="343"/>
        <end position="350"/>
    </location>
    <ligand>
        <name>ATP</name>
        <dbReference type="ChEBI" id="CHEBI:30616"/>
    </ligand>
</feature>
<dbReference type="Pfam" id="PF00004">
    <property type="entry name" value="AAA"/>
    <property type="match status" value="1"/>
</dbReference>
<dbReference type="CDD" id="cd19500">
    <property type="entry name" value="RecA-like_Lon"/>
    <property type="match status" value="1"/>
</dbReference>
<dbReference type="GO" id="GO:0004252">
    <property type="term" value="F:serine-type endopeptidase activity"/>
    <property type="evidence" value="ECO:0007669"/>
    <property type="project" value="UniProtKB-UniRule"/>
</dbReference>
<evidence type="ECO:0000256" key="10">
    <source>
        <dbReference type="PIRNR" id="PIRNR001174"/>
    </source>
</evidence>
<dbReference type="InterPro" id="IPR027417">
    <property type="entry name" value="P-loop_NTPase"/>
</dbReference>
<proteinExistence type="evidence at transcript level"/>
<dbReference type="InterPro" id="IPR046336">
    <property type="entry name" value="Lon_prtase_N_sf"/>
</dbReference>
<organism evidence="17 18">
    <name type="scientific">Gehongia tenuis</name>
    <dbReference type="NCBI Taxonomy" id="2763655"/>
    <lineage>
        <taxon>Bacteria</taxon>
        <taxon>Bacillati</taxon>
        <taxon>Bacillota</taxon>
        <taxon>Clostridia</taxon>
        <taxon>Christensenellales</taxon>
        <taxon>Christensenellaceae</taxon>
        <taxon>Gehongia</taxon>
    </lineage>
</organism>
<dbReference type="InterPro" id="IPR003111">
    <property type="entry name" value="Lon_prtase_N"/>
</dbReference>
<dbReference type="InterPro" id="IPR008268">
    <property type="entry name" value="Peptidase_S16_AS"/>
</dbReference>
<comment type="subunit">
    <text evidence="9 10">Homohexamer. Organized in a ring with a central cavity.</text>
</comment>
<dbReference type="SUPFAM" id="SSF88697">
    <property type="entry name" value="PUA domain-like"/>
    <property type="match status" value="1"/>
</dbReference>
<feature type="domain" description="Lon N-terminal" evidence="16">
    <location>
        <begin position="1"/>
        <end position="194"/>
    </location>
</feature>
<evidence type="ECO:0000256" key="9">
    <source>
        <dbReference type="HAMAP-Rule" id="MF_01973"/>
    </source>
</evidence>
<keyword evidence="3 9" id="KW-0645">Protease</keyword>
<dbReference type="NCBIfam" id="NF008053">
    <property type="entry name" value="PRK10787.1"/>
    <property type="match status" value="1"/>
</dbReference>
<dbReference type="InterPro" id="IPR014721">
    <property type="entry name" value="Ribsml_uS5_D2-typ_fold_subgr"/>
</dbReference>
<dbReference type="Gene3D" id="2.30.130.40">
    <property type="entry name" value="LON domain-like"/>
    <property type="match status" value="1"/>
</dbReference>
<dbReference type="InterPro" id="IPR015947">
    <property type="entry name" value="PUA-like_sf"/>
</dbReference>
<dbReference type="HAMAP" id="MF_01973">
    <property type="entry name" value="lon_bact"/>
    <property type="match status" value="1"/>
</dbReference>
<dbReference type="InterPro" id="IPR008269">
    <property type="entry name" value="Lon_proteolytic"/>
</dbReference>
<evidence type="ECO:0000259" key="15">
    <source>
        <dbReference type="PROSITE" id="PS51786"/>
    </source>
</evidence>
<dbReference type="Pfam" id="PF05362">
    <property type="entry name" value="Lon_C"/>
    <property type="match status" value="1"/>
</dbReference>
<dbReference type="EC" id="3.4.21.53" evidence="9 10"/>
<evidence type="ECO:0000313" key="18">
    <source>
        <dbReference type="Proteomes" id="UP000623172"/>
    </source>
</evidence>
<dbReference type="SMART" id="SM00464">
    <property type="entry name" value="LON"/>
    <property type="match status" value="1"/>
</dbReference>
<comment type="caution">
    <text evidence="17">The sequence shown here is derived from an EMBL/GenBank/DDBJ whole genome shotgun (WGS) entry which is preliminary data.</text>
</comment>
<dbReference type="Pfam" id="PF22667">
    <property type="entry name" value="Lon_lid"/>
    <property type="match status" value="1"/>
</dbReference>
<evidence type="ECO:0000256" key="13">
    <source>
        <dbReference type="PROSITE-ProRule" id="PRU01122"/>
    </source>
</evidence>
<keyword evidence="6 9" id="KW-0720">Serine protease</keyword>
<dbReference type="SUPFAM" id="SSF52540">
    <property type="entry name" value="P-loop containing nucleoside triphosphate hydrolases"/>
    <property type="match status" value="1"/>
</dbReference>
<dbReference type="PRINTS" id="PR00830">
    <property type="entry name" value="ENDOLAPTASE"/>
</dbReference>
<keyword evidence="18" id="KW-1185">Reference proteome</keyword>
<dbReference type="InterPro" id="IPR020568">
    <property type="entry name" value="Ribosomal_Su5_D2-typ_SF"/>
</dbReference>
<dbReference type="EMBL" id="JACRSR010000001">
    <property type="protein sequence ID" value="MBC8530838.1"/>
    <property type="molecule type" value="Genomic_DNA"/>
</dbReference>
<evidence type="ECO:0000313" key="17">
    <source>
        <dbReference type="EMBL" id="MBC8530838.1"/>
    </source>
</evidence>
<dbReference type="GO" id="GO:0043565">
    <property type="term" value="F:sequence-specific DNA binding"/>
    <property type="evidence" value="ECO:0007669"/>
    <property type="project" value="UniProtKB-UniRule"/>
</dbReference>
<dbReference type="Gene3D" id="1.20.5.5270">
    <property type="match status" value="1"/>
</dbReference>
<dbReference type="InterPro" id="IPR003593">
    <property type="entry name" value="AAA+_ATPase"/>
</dbReference>
<dbReference type="InterPro" id="IPR003959">
    <property type="entry name" value="ATPase_AAA_core"/>
</dbReference>
<dbReference type="AlphaFoldDB" id="A0A926HP48"/>
<dbReference type="InterPro" id="IPR054594">
    <property type="entry name" value="Lon_lid"/>
</dbReference>
<dbReference type="GO" id="GO:0004176">
    <property type="term" value="F:ATP-dependent peptidase activity"/>
    <property type="evidence" value="ECO:0007669"/>
    <property type="project" value="UniProtKB-UniRule"/>
</dbReference>
<sequence>MPVVPLRGIAVFPYMVLNFDVGRERSKNALERSMVNNQLLFVTAQKDLEVDNPTLDDLYDVGTVVRVKQILVLPGDTVRVLVEGVNRARIVDVTSEDAYMEGVLEEQLEPEENPDTLEAYMRVLAKAFEKYARLSCKIPSDTVSSLESVTDPGQLADTIAANVLMKLEDKQAVLSCFSAVERLERLLAILKRETDVMELERRVGIRVKKQMDRSQREYYLREQMKAIQKELGERDNDTEELREKLEKVPLDEESRTKVMKELDRLAHMPPGTPEIPVIRTYLEWILELPYGVYTKDNMNLKNARRILDEDHYGLEKVKERIIEYLAVCRLTENLNGPILCFVGPPGVGKTSIAKSIARALDRKFVRMSLGGVRDEAEIRGHRRTYIGAIPGRIVSSIRQAGSMNPVFLFDEIDKMASDFRGDPASAMLEVLDPEQNATFRDHYMDIPFDLSKVLFVTTANSADTIPRPLLDRMELIELGGYTEDEKVEIAARHLVPKEEERHGIGPDSLAVPKPAIRRIIEDYTREAGVRSLERQIAAVCRKAAVEIVENPEEKIRVNQGKIREYLGVPRFSKDDLDKKDGVGIANGLAWTSVGGVTLLVEVTRMKGSGKLVLTGKLGDVMQESARAGMSLIRSRALRWGIDEDFHEHTDLHIHVPEGATPKDGPSAGITMVTAMVSALTGIAVKGSVAMTGEITLQGRVLPIGGLKEKMLAAVRAGITEILIPWENQKDLEEIPENVKDKIKIVPVKDIESVLRHALVRMPKPRKEEEHGD</sequence>
<dbReference type="RefSeq" id="WP_407926364.1">
    <property type="nucleotide sequence ID" value="NZ_JACRSR010000001.1"/>
</dbReference>
<dbReference type="GO" id="GO:0005737">
    <property type="term" value="C:cytoplasm"/>
    <property type="evidence" value="ECO:0007669"/>
    <property type="project" value="UniProtKB-SubCell"/>
</dbReference>
<keyword evidence="5 9" id="KW-0378">Hydrolase</keyword>
<name>A0A926HP48_9FIRM</name>
<feature type="active site" evidence="9 11">
    <location>
        <position position="666"/>
    </location>
</feature>
<dbReference type="PROSITE" id="PS51787">
    <property type="entry name" value="LON_N"/>
    <property type="match status" value="1"/>
</dbReference>
<dbReference type="GO" id="GO:0016887">
    <property type="term" value="F:ATP hydrolysis activity"/>
    <property type="evidence" value="ECO:0007669"/>
    <property type="project" value="UniProtKB-UniRule"/>
</dbReference>
<comment type="induction">
    <text evidence="9">By heat shock.</text>
</comment>
<dbReference type="GO" id="GO:0006515">
    <property type="term" value="P:protein quality control for misfolded or incompletely synthesized proteins"/>
    <property type="evidence" value="ECO:0007669"/>
    <property type="project" value="UniProtKB-UniRule"/>
</dbReference>
<keyword evidence="7 9" id="KW-0067">ATP-binding</keyword>
<dbReference type="NCBIfam" id="TIGR00763">
    <property type="entry name" value="lon"/>
    <property type="match status" value="1"/>
</dbReference>
<keyword evidence="8 9" id="KW-0346">Stress response</keyword>
<keyword evidence="2 9" id="KW-0963">Cytoplasm</keyword>
<feature type="domain" description="Lon proteolytic" evidence="15">
    <location>
        <begin position="579"/>
        <end position="760"/>
    </location>
</feature>
<dbReference type="PROSITE" id="PS01046">
    <property type="entry name" value="LON_SER"/>
    <property type="match status" value="1"/>
</dbReference>
<comment type="catalytic activity">
    <reaction evidence="9 10 13">
        <text>Hydrolysis of proteins in presence of ATP.</text>
        <dbReference type="EC" id="3.4.21.53"/>
    </reaction>
</comment>
<protein>
    <recommendedName>
        <fullName evidence="9 10">Lon protease</fullName>
        <ecNumber evidence="9 10">3.4.21.53</ecNumber>
    </recommendedName>
    <alternativeName>
        <fullName evidence="9">ATP-dependent protease La</fullName>
    </alternativeName>
</protein>